<dbReference type="Gene3D" id="3.30.300.30">
    <property type="match status" value="1"/>
</dbReference>
<evidence type="ECO:0000259" key="2">
    <source>
        <dbReference type="Pfam" id="PF00501"/>
    </source>
</evidence>
<protein>
    <submittedName>
        <fullName evidence="4">O-succinylbenzoic acid--CoA ligase</fullName>
    </submittedName>
</protein>
<feature type="compositionally biased region" description="Low complexity" evidence="1">
    <location>
        <begin position="408"/>
        <end position="417"/>
    </location>
</feature>
<dbReference type="EMBL" id="BONO01000008">
    <property type="protein sequence ID" value="GIG36041.1"/>
    <property type="molecule type" value="Genomic_DNA"/>
</dbReference>
<dbReference type="PANTHER" id="PTHR43767:SF1">
    <property type="entry name" value="NONRIBOSOMAL PEPTIDE SYNTHASE PES1 (EUROFUNG)-RELATED"/>
    <property type="match status" value="1"/>
</dbReference>
<dbReference type="Pfam" id="PF00501">
    <property type="entry name" value="AMP-binding"/>
    <property type="match status" value="1"/>
</dbReference>
<sequence length="425" mass="42860">MFRTLRAACVRGVPAARPAPLYGRSYPDEVSRPVRVVPVSPAAVPGLTAALAAALDGSGPAVLPVEATDTGVPTRGPDDPGEVPDDVALLVRTSGSTGTPREVLLTATALRASAAATEARLGGPGRWLLPLPPTHVAGLQVLVRSVLAGTEPAVLAGPFRADAFAAAVRRMPDADLPRYTSLVPTQVHRLLGSAEGRAALTAFDAVLLGGAAAPAELLAAARSAGARVVTTYGMSETCGGCVYDGAPLDGVAVDLDADGRIRIAGPVLAAGYRGRPDLDAELFEDRDGTRWLRTSDLGRWVDGRLEVLGRADDVLVTGGVKVPPAAVERALAGCAGVGEVLVVGVPDPEWGQALVAVVVPSAGSPGPDLADLRAAATAALGGPAAPRHLVTVAALPLRGPGKPDRRGAAALAARELGVPTTDAGS</sequence>
<evidence type="ECO:0000313" key="4">
    <source>
        <dbReference type="EMBL" id="GIG36041.1"/>
    </source>
</evidence>
<dbReference type="Gene3D" id="3.40.50.12780">
    <property type="entry name" value="N-terminal domain of ligase-like"/>
    <property type="match status" value="1"/>
</dbReference>
<reference evidence="4" key="1">
    <citation type="submission" date="2021-01" db="EMBL/GenBank/DDBJ databases">
        <title>Whole genome shotgun sequence of Cellulomonas pakistanensis NBRC 110800.</title>
        <authorList>
            <person name="Komaki H."/>
            <person name="Tamura T."/>
        </authorList>
    </citation>
    <scope>NUCLEOTIDE SEQUENCE</scope>
    <source>
        <strain evidence="4">NBRC 110800</strain>
    </source>
</reference>
<dbReference type="InterPro" id="IPR020845">
    <property type="entry name" value="AMP-binding_CS"/>
</dbReference>
<comment type="caution">
    <text evidence="4">The sequence shown here is derived from an EMBL/GenBank/DDBJ whole genome shotgun (WGS) entry which is preliminary data.</text>
</comment>
<dbReference type="PROSITE" id="PS00455">
    <property type="entry name" value="AMP_BINDING"/>
    <property type="match status" value="1"/>
</dbReference>
<dbReference type="NCBIfam" id="NF005877">
    <property type="entry name" value="PRK07824.1"/>
    <property type="match status" value="1"/>
</dbReference>
<evidence type="ECO:0000256" key="1">
    <source>
        <dbReference type="SAM" id="MobiDB-lite"/>
    </source>
</evidence>
<dbReference type="InterPro" id="IPR045851">
    <property type="entry name" value="AMP-bd_C_sf"/>
</dbReference>
<gene>
    <name evidence="4" type="primary">menE</name>
    <name evidence="4" type="ORF">Cpa01nite_14220</name>
</gene>
<evidence type="ECO:0000259" key="3">
    <source>
        <dbReference type="Pfam" id="PF13193"/>
    </source>
</evidence>
<keyword evidence="4" id="KW-0436">Ligase</keyword>
<dbReference type="InterPro" id="IPR000873">
    <property type="entry name" value="AMP-dep_synth/lig_dom"/>
</dbReference>
<name>A0A919U390_9CELL</name>
<feature type="domain" description="AMP-binding enzyme C-terminal" evidence="3">
    <location>
        <begin position="327"/>
        <end position="402"/>
    </location>
</feature>
<organism evidence="4 5">
    <name type="scientific">Cellulomonas pakistanensis</name>
    <dbReference type="NCBI Taxonomy" id="992287"/>
    <lineage>
        <taxon>Bacteria</taxon>
        <taxon>Bacillati</taxon>
        <taxon>Actinomycetota</taxon>
        <taxon>Actinomycetes</taxon>
        <taxon>Micrococcales</taxon>
        <taxon>Cellulomonadaceae</taxon>
        <taxon>Cellulomonas</taxon>
    </lineage>
</organism>
<accession>A0A919U390</accession>
<dbReference type="Pfam" id="PF13193">
    <property type="entry name" value="AMP-binding_C"/>
    <property type="match status" value="1"/>
</dbReference>
<dbReference type="Proteomes" id="UP000642125">
    <property type="component" value="Unassembled WGS sequence"/>
</dbReference>
<dbReference type="SUPFAM" id="SSF56801">
    <property type="entry name" value="Acetyl-CoA synthetase-like"/>
    <property type="match status" value="1"/>
</dbReference>
<dbReference type="PANTHER" id="PTHR43767">
    <property type="entry name" value="LONG-CHAIN-FATTY-ACID--COA LIGASE"/>
    <property type="match status" value="1"/>
</dbReference>
<keyword evidence="5" id="KW-1185">Reference proteome</keyword>
<dbReference type="GO" id="GO:0016878">
    <property type="term" value="F:acid-thiol ligase activity"/>
    <property type="evidence" value="ECO:0007669"/>
    <property type="project" value="UniProtKB-ARBA"/>
</dbReference>
<evidence type="ECO:0000313" key="5">
    <source>
        <dbReference type="Proteomes" id="UP000642125"/>
    </source>
</evidence>
<proteinExistence type="predicted"/>
<dbReference type="InterPro" id="IPR025110">
    <property type="entry name" value="AMP-bd_C"/>
</dbReference>
<dbReference type="InterPro" id="IPR042099">
    <property type="entry name" value="ANL_N_sf"/>
</dbReference>
<dbReference type="InterPro" id="IPR050237">
    <property type="entry name" value="ATP-dep_AMP-bd_enzyme"/>
</dbReference>
<dbReference type="AlphaFoldDB" id="A0A919U390"/>
<feature type="domain" description="AMP-dependent synthetase/ligase" evidence="2">
    <location>
        <begin position="77"/>
        <end position="249"/>
    </location>
</feature>
<feature type="region of interest" description="Disordered" evidence="1">
    <location>
        <begin position="401"/>
        <end position="425"/>
    </location>
</feature>